<keyword evidence="3" id="KW-1185">Reference proteome</keyword>
<dbReference type="PANTHER" id="PTHR37305">
    <property type="entry name" value="INTEGRAL MEMBRANE PROTEIN-RELATED"/>
    <property type="match status" value="1"/>
</dbReference>
<feature type="transmembrane region" description="Helical" evidence="1">
    <location>
        <begin position="156"/>
        <end position="180"/>
    </location>
</feature>
<dbReference type="EMBL" id="CP097463">
    <property type="protein sequence ID" value="WAX58697.1"/>
    <property type="molecule type" value="Genomic_DNA"/>
</dbReference>
<feature type="transmembrane region" description="Helical" evidence="1">
    <location>
        <begin position="192"/>
        <end position="212"/>
    </location>
</feature>
<keyword evidence="1" id="KW-0812">Transmembrane</keyword>
<keyword evidence="1" id="KW-0472">Membrane</keyword>
<accession>A0ABY7K577</accession>
<dbReference type="Proteomes" id="UP001164693">
    <property type="component" value="Chromosome"/>
</dbReference>
<gene>
    <name evidence="2" type="ORF">M6B22_08020</name>
</gene>
<sequence length="262" mass="27310">MFTELARLDARLRRRSMIGYALGMAGYAFVIVALYPTFKDDSSLNEFTKGGSKLAALFGASGPLTTPPGWLNANVYANFLPLVVLLLTIGYGASAIAGQDEDGTLGMLATLPVTRRSLLLQKAATMVLIGVPVSLLTLMVVLTGRWFQLPIGSANLVGISVGALLLGVDFGALALLLGALTGSRGTTLGITSALAAAAYLISSLAPVVHWIRPARFASPFYYAVGNGQLVNGLSWSALVVLVVTAGVLLAGAVFAVERLDIR</sequence>
<organism evidence="2 3">
    <name type="scientific">Jatrophihabitans cynanchi</name>
    <dbReference type="NCBI Taxonomy" id="2944128"/>
    <lineage>
        <taxon>Bacteria</taxon>
        <taxon>Bacillati</taxon>
        <taxon>Actinomycetota</taxon>
        <taxon>Actinomycetes</taxon>
        <taxon>Jatrophihabitantales</taxon>
        <taxon>Jatrophihabitantaceae</taxon>
        <taxon>Jatrophihabitans</taxon>
    </lineage>
</organism>
<dbReference type="RefSeq" id="WP_269445241.1">
    <property type="nucleotide sequence ID" value="NZ_CP097463.1"/>
</dbReference>
<feature type="transmembrane region" description="Helical" evidence="1">
    <location>
        <begin position="75"/>
        <end position="98"/>
    </location>
</feature>
<feature type="transmembrane region" description="Helical" evidence="1">
    <location>
        <begin position="232"/>
        <end position="256"/>
    </location>
</feature>
<evidence type="ECO:0000256" key="1">
    <source>
        <dbReference type="SAM" id="Phobius"/>
    </source>
</evidence>
<dbReference type="PANTHER" id="PTHR37305:SF1">
    <property type="entry name" value="MEMBRANE PROTEIN"/>
    <property type="match status" value="1"/>
</dbReference>
<feature type="transmembrane region" description="Helical" evidence="1">
    <location>
        <begin position="17"/>
        <end position="38"/>
    </location>
</feature>
<keyword evidence="1" id="KW-1133">Transmembrane helix</keyword>
<name>A0ABY7K577_9ACTN</name>
<reference evidence="2" key="1">
    <citation type="submission" date="2022-05" db="EMBL/GenBank/DDBJ databases">
        <title>Jatrophihabitans sp. SB3-54 whole genome sequence.</title>
        <authorList>
            <person name="Suh M.K."/>
            <person name="Eom M.K."/>
            <person name="Kim J.S."/>
            <person name="Kim H.S."/>
            <person name="Do H.E."/>
            <person name="Shin Y.K."/>
            <person name="Lee J.-S."/>
        </authorList>
    </citation>
    <scope>NUCLEOTIDE SEQUENCE</scope>
    <source>
        <strain evidence="2">SB3-54</strain>
    </source>
</reference>
<protein>
    <submittedName>
        <fullName evidence="2">ABC transporter permease</fullName>
    </submittedName>
</protein>
<feature type="transmembrane region" description="Helical" evidence="1">
    <location>
        <begin position="119"/>
        <end position="144"/>
    </location>
</feature>
<evidence type="ECO:0000313" key="2">
    <source>
        <dbReference type="EMBL" id="WAX58697.1"/>
    </source>
</evidence>
<evidence type="ECO:0000313" key="3">
    <source>
        <dbReference type="Proteomes" id="UP001164693"/>
    </source>
</evidence>
<proteinExistence type="predicted"/>
<dbReference type="Pfam" id="PF12679">
    <property type="entry name" value="ABC2_membrane_2"/>
    <property type="match status" value="1"/>
</dbReference>